<keyword evidence="4" id="KW-1185">Reference proteome</keyword>
<keyword evidence="1" id="KW-1133">Transmembrane helix</keyword>
<evidence type="ECO:0000313" key="3">
    <source>
        <dbReference type="EnsemblMetazoa" id="XP_050504588.1"/>
    </source>
</evidence>
<protein>
    <submittedName>
        <fullName evidence="3">Uncharacterized protein</fullName>
    </submittedName>
</protein>
<dbReference type="Pfam" id="PF07898">
    <property type="entry name" value="DUF1676"/>
    <property type="match status" value="1"/>
</dbReference>
<name>A0ABM5K323_DIAVI</name>
<evidence type="ECO:0000256" key="2">
    <source>
        <dbReference type="SAM" id="SignalP"/>
    </source>
</evidence>
<proteinExistence type="predicted"/>
<feature type="chain" id="PRO_5047438958" evidence="2">
    <location>
        <begin position="23"/>
        <end position="268"/>
    </location>
</feature>
<accession>A0ABM5K323</accession>
<keyword evidence="1" id="KW-0812">Transmembrane</keyword>
<dbReference type="RefSeq" id="XP_050504588.1">
    <property type="nucleotide sequence ID" value="XM_050648631.1"/>
</dbReference>
<keyword evidence="2" id="KW-0732">Signal</keyword>
<organism evidence="3 4">
    <name type="scientific">Diabrotica virgifera virgifera</name>
    <name type="common">western corn rootworm</name>
    <dbReference type="NCBI Taxonomy" id="50390"/>
    <lineage>
        <taxon>Eukaryota</taxon>
        <taxon>Metazoa</taxon>
        <taxon>Ecdysozoa</taxon>
        <taxon>Arthropoda</taxon>
        <taxon>Hexapoda</taxon>
        <taxon>Insecta</taxon>
        <taxon>Pterygota</taxon>
        <taxon>Neoptera</taxon>
        <taxon>Endopterygota</taxon>
        <taxon>Coleoptera</taxon>
        <taxon>Polyphaga</taxon>
        <taxon>Cucujiformia</taxon>
        <taxon>Chrysomeloidea</taxon>
        <taxon>Chrysomelidae</taxon>
        <taxon>Galerucinae</taxon>
        <taxon>Diabroticina</taxon>
        <taxon>Diabroticites</taxon>
        <taxon>Diabrotica</taxon>
    </lineage>
</organism>
<dbReference type="Proteomes" id="UP001652700">
    <property type="component" value="Unplaced"/>
</dbReference>
<dbReference type="EnsemblMetazoa" id="XM_050648631.1">
    <property type="protein sequence ID" value="XP_050504588.1"/>
    <property type="gene ID" value="LOC126883286"/>
</dbReference>
<dbReference type="PANTHER" id="PTHR21879">
    <property type="entry name" value="FI03362P-RELATED-RELATED"/>
    <property type="match status" value="1"/>
</dbReference>
<evidence type="ECO:0000313" key="4">
    <source>
        <dbReference type="Proteomes" id="UP001652700"/>
    </source>
</evidence>
<sequence>MMRFCTTATFVVLAALCNIAISSNDIWWRAGRMTGLLLNKCFWTDDGNPLEHPERMVIILKECLKKRGLKMLEWAVGEDVIEVVDGVKLVRYREKNSTEERIVAMSRTYNPTNSWKFSYIDGVRELLETHILEIKLAALEEVTPEEGRNRRRQNMFSQLLTFALIAASFIVIPMGFQFLAILGGKALLLAKMALLLTSIQGLKKIATSNLNYGLYSAPFGQPNPCKKFDYPGFAEGLLDDRKNVFVSFDFEGLKSGGGIWDAHVACEF</sequence>
<evidence type="ECO:0000256" key="1">
    <source>
        <dbReference type="SAM" id="Phobius"/>
    </source>
</evidence>
<dbReference type="GeneID" id="126883286"/>
<feature type="transmembrane region" description="Helical" evidence="1">
    <location>
        <begin position="159"/>
        <end position="182"/>
    </location>
</feature>
<feature type="signal peptide" evidence="2">
    <location>
        <begin position="1"/>
        <end position="22"/>
    </location>
</feature>
<dbReference type="PANTHER" id="PTHR21879:SF8">
    <property type="entry name" value="OSIRIS 23"/>
    <property type="match status" value="1"/>
</dbReference>
<keyword evidence="1" id="KW-0472">Membrane</keyword>
<dbReference type="InterPro" id="IPR012464">
    <property type="entry name" value="DUF1676"/>
</dbReference>
<reference evidence="3" key="1">
    <citation type="submission" date="2025-05" db="UniProtKB">
        <authorList>
            <consortium name="EnsemblMetazoa"/>
        </authorList>
    </citation>
    <scope>IDENTIFICATION</scope>
</reference>